<feature type="domain" description="Aminotransferase class V" evidence="7">
    <location>
        <begin position="23"/>
        <end position="389"/>
    </location>
</feature>
<comment type="similarity">
    <text evidence="2">Belongs to the class-V pyridoxal-phosphate-dependent aminotransferase family. Csd subfamily.</text>
</comment>
<dbReference type="AlphaFoldDB" id="K7A8Z3"/>
<dbReference type="EMBL" id="BAER01000024">
    <property type="protein sequence ID" value="GAC31885.1"/>
    <property type="molecule type" value="Genomic_DNA"/>
</dbReference>
<evidence type="ECO:0000256" key="2">
    <source>
        <dbReference type="ARBA" id="ARBA00010447"/>
    </source>
</evidence>
<dbReference type="InterPro" id="IPR020578">
    <property type="entry name" value="Aminotrans_V_PyrdxlP_BS"/>
</dbReference>
<dbReference type="SUPFAM" id="SSF53383">
    <property type="entry name" value="PLP-dependent transferases"/>
    <property type="match status" value="1"/>
</dbReference>
<dbReference type="InterPro" id="IPR003808">
    <property type="entry name" value="Fe-S_metab-assoc_dom"/>
</dbReference>
<dbReference type="InterPro" id="IPR015424">
    <property type="entry name" value="PyrdxlP-dep_Trfase"/>
</dbReference>
<keyword evidence="4" id="KW-0808">Transferase</keyword>
<sequence>MSESFLRQQFPIFSQHNTDTPWVYFDNGATTQKPQTVIDTIQRFYSRQNANVHRASHRVSAATTEMFEQTRKDVAAFINAASEKEIIWTKGCTESINLIANVLAKGHVSAGDEIVLSALEHHANIVPWQQIAKELDLRIRVIPVDENGVLQADKAKSMISHKTALVAVGHVSNALGNINPIDVIIAQAKKHGALTLIDGAQAVAHLSVDVQALDCDFYVFSGHKIFGPTGIGVLYGRQVLLEGLPPYQTGGEMIERVSFSGTTFQGLPFKFEAGTPNIAGVLGLGAAISFARHHALMISAQEQALYRALIHGLQKIVGIRLWGEIDNSICIQSFSIDDVNNQDLGVLLNEHNIAVRVGHHCAMPLMQALGIDGTVRVSLSAYNTLDEVIYFLRTLDIILRTLKPNVMLAPQAHVNSPANDHPNISDSGELNSVFSIPVQRKYSFNVNDDFDFDFDFERMPLALHIRQASSWDETYRQIMLAGKQLNKLSPEEQIGQYEVMGCESQVWLKCVNQGHHLALWAYSPSKIVRGLLAIIFEPLAHLTIKQIKQFNLHGYLDALGLGRHVSQSRGNGLQAVIEHIQRHVNER</sequence>
<keyword evidence="5" id="KW-0663">Pyridoxal phosphate</keyword>
<comment type="cofactor">
    <cofactor evidence="1">
        <name>pyridoxal 5'-phosphate</name>
        <dbReference type="ChEBI" id="CHEBI:597326"/>
    </cofactor>
</comment>
<dbReference type="PROSITE" id="PS00595">
    <property type="entry name" value="AA_TRANSFER_CLASS_5"/>
    <property type="match status" value="1"/>
</dbReference>
<evidence type="ECO:0000256" key="6">
    <source>
        <dbReference type="ARBA" id="ARBA00050776"/>
    </source>
</evidence>
<evidence type="ECO:0000256" key="5">
    <source>
        <dbReference type="ARBA" id="ARBA00022898"/>
    </source>
</evidence>
<dbReference type="OrthoDB" id="9808002at2"/>
<dbReference type="PANTHER" id="PTHR43586:SF8">
    <property type="entry name" value="CYSTEINE DESULFURASE 1, CHLOROPLASTIC"/>
    <property type="match status" value="1"/>
</dbReference>
<dbReference type="Pfam" id="PF00266">
    <property type="entry name" value="Aminotran_5"/>
    <property type="match status" value="1"/>
</dbReference>
<comment type="caution">
    <text evidence="9">The sequence shown here is derived from an EMBL/GenBank/DDBJ whole genome shotgun (WGS) entry which is preliminary data.</text>
</comment>
<evidence type="ECO:0000256" key="1">
    <source>
        <dbReference type="ARBA" id="ARBA00001933"/>
    </source>
</evidence>
<evidence type="ECO:0000259" key="7">
    <source>
        <dbReference type="Pfam" id="PF00266"/>
    </source>
</evidence>
<dbReference type="GO" id="GO:0006534">
    <property type="term" value="P:cysteine metabolic process"/>
    <property type="evidence" value="ECO:0007669"/>
    <property type="project" value="InterPro"/>
</dbReference>
<dbReference type="InterPro" id="IPR015421">
    <property type="entry name" value="PyrdxlP-dep_Trfase_major"/>
</dbReference>
<dbReference type="InterPro" id="IPR015422">
    <property type="entry name" value="PyrdxlP-dep_Trfase_small"/>
</dbReference>
<dbReference type="RefSeq" id="WP_007103689.1">
    <property type="nucleotide sequence ID" value="NZ_BAER01000024.1"/>
</dbReference>
<protein>
    <recommendedName>
        <fullName evidence="3">cysteine desulfurase</fullName>
        <ecNumber evidence="3">2.8.1.7</ecNumber>
    </recommendedName>
</protein>
<gene>
    <name evidence="9" type="primary">sufS</name>
    <name evidence="9" type="ORF">GPLA_0969</name>
</gene>
<dbReference type="GO" id="GO:0030170">
    <property type="term" value="F:pyridoxal phosphate binding"/>
    <property type="evidence" value="ECO:0007669"/>
    <property type="project" value="InterPro"/>
</dbReference>
<evidence type="ECO:0000313" key="10">
    <source>
        <dbReference type="Proteomes" id="UP000006322"/>
    </source>
</evidence>
<name>K7A8Z3_9ALTE</name>
<dbReference type="InterPro" id="IPR010970">
    <property type="entry name" value="Cys_dSase_SufS"/>
</dbReference>
<dbReference type="GO" id="GO:0031071">
    <property type="term" value="F:cysteine desulfurase activity"/>
    <property type="evidence" value="ECO:0007669"/>
    <property type="project" value="UniProtKB-EC"/>
</dbReference>
<evidence type="ECO:0000256" key="3">
    <source>
        <dbReference type="ARBA" id="ARBA00012239"/>
    </source>
</evidence>
<dbReference type="NCBIfam" id="TIGR01979">
    <property type="entry name" value="sufS"/>
    <property type="match status" value="1"/>
</dbReference>
<dbReference type="STRING" id="1129793.GPLA_0969"/>
<comment type="catalytic activity">
    <reaction evidence="6">
        <text>(sulfur carrier)-H + L-cysteine = (sulfur carrier)-SH + L-alanine</text>
        <dbReference type="Rhea" id="RHEA:43892"/>
        <dbReference type="Rhea" id="RHEA-COMP:14737"/>
        <dbReference type="Rhea" id="RHEA-COMP:14739"/>
        <dbReference type="ChEBI" id="CHEBI:29917"/>
        <dbReference type="ChEBI" id="CHEBI:35235"/>
        <dbReference type="ChEBI" id="CHEBI:57972"/>
        <dbReference type="ChEBI" id="CHEBI:64428"/>
        <dbReference type="EC" id="2.8.1.7"/>
    </reaction>
</comment>
<keyword evidence="10" id="KW-1185">Reference proteome</keyword>
<feature type="domain" description="Fe-S metabolism associated" evidence="8">
    <location>
        <begin position="466"/>
        <end position="582"/>
    </location>
</feature>
<dbReference type="Gene3D" id="3.90.1150.10">
    <property type="entry name" value="Aspartate Aminotransferase, domain 1"/>
    <property type="match status" value="1"/>
</dbReference>
<dbReference type="PANTHER" id="PTHR43586">
    <property type="entry name" value="CYSTEINE DESULFURASE"/>
    <property type="match status" value="1"/>
</dbReference>
<dbReference type="Gene3D" id="3.90.1010.10">
    <property type="match status" value="1"/>
</dbReference>
<evidence type="ECO:0000256" key="4">
    <source>
        <dbReference type="ARBA" id="ARBA00022679"/>
    </source>
</evidence>
<accession>K7A8Z3</accession>
<dbReference type="EC" id="2.8.1.7" evidence="3"/>
<dbReference type="CDD" id="cd06453">
    <property type="entry name" value="SufS_like"/>
    <property type="match status" value="1"/>
</dbReference>
<evidence type="ECO:0000313" key="9">
    <source>
        <dbReference type="EMBL" id="GAC31885.1"/>
    </source>
</evidence>
<dbReference type="Proteomes" id="UP000006322">
    <property type="component" value="Unassembled WGS sequence"/>
</dbReference>
<dbReference type="SUPFAM" id="SSF82649">
    <property type="entry name" value="SufE/NifU"/>
    <property type="match status" value="1"/>
</dbReference>
<dbReference type="InterPro" id="IPR000192">
    <property type="entry name" value="Aminotrans_V_dom"/>
</dbReference>
<organism evidence="9 10">
    <name type="scientific">Paraglaciecola polaris LMG 21857</name>
    <dbReference type="NCBI Taxonomy" id="1129793"/>
    <lineage>
        <taxon>Bacteria</taxon>
        <taxon>Pseudomonadati</taxon>
        <taxon>Pseudomonadota</taxon>
        <taxon>Gammaproteobacteria</taxon>
        <taxon>Alteromonadales</taxon>
        <taxon>Alteromonadaceae</taxon>
        <taxon>Paraglaciecola</taxon>
    </lineage>
</organism>
<dbReference type="Pfam" id="PF02657">
    <property type="entry name" value="SufE"/>
    <property type="match status" value="1"/>
</dbReference>
<evidence type="ECO:0000259" key="8">
    <source>
        <dbReference type="Pfam" id="PF02657"/>
    </source>
</evidence>
<reference evidence="10" key="1">
    <citation type="journal article" date="2014" name="Environ. Microbiol.">
        <title>Comparative genomics of the marine bacterial genus Glaciecola reveals the high degree of genomic diversity and genomic characteristic for cold adaptation.</title>
        <authorList>
            <person name="Qin Q.L."/>
            <person name="Xie B.B."/>
            <person name="Yu Y."/>
            <person name="Shu Y.L."/>
            <person name="Rong J.C."/>
            <person name="Zhang Y.J."/>
            <person name="Zhao D.L."/>
            <person name="Chen X.L."/>
            <person name="Zhang X.Y."/>
            <person name="Chen B."/>
            <person name="Zhou B.C."/>
            <person name="Zhang Y.Z."/>
        </authorList>
    </citation>
    <scope>NUCLEOTIDE SEQUENCE [LARGE SCALE GENOMIC DNA]</scope>
    <source>
        <strain evidence="10">LMG 21857</strain>
    </source>
</reference>
<proteinExistence type="inferred from homology"/>
<dbReference type="Gene3D" id="3.40.640.10">
    <property type="entry name" value="Type I PLP-dependent aspartate aminotransferase-like (Major domain)"/>
    <property type="match status" value="1"/>
</dbReference>